<dbReference type="EMBL" id="CABEEZ010000123">
    <property type="protein sequence ID" value="VTR51316.1"/>
    <property type="molecule type" value="Genomic_DNA"/>
</dbReference>
<evidence type="ECO:0000313" key="4">
    <source>
        <dbReference type="EMBL" id="VTR51316.1"/>
    </source>
</evidence>
<dbReference type="InterPro" id="IPR036641">
    <property type="entry name" value="HPT_dom_sf"/>
</dbReference>
<keyword evidence="4" id="KW-0808">Transferase</keyword>
<dbReference type="SUPFAM" id="SSF47226">
    <property type="entry name" value="Histidine-containing phosphotransfer domain, HPT domain"/>
    <property type="match status" value="1"/>
</dbReference>
<accession>A0A4U9VUU4</accession>
<dbReference type="Pfam" id="PF01627">
    <property type="entry name" value="Hpt"/>
    <property type="match status" value="1"/>
</dbReference>
<dbReference type="Gene3D" id="1.20.120.160">
    <property type="entry name" value="HPT domain"/>
    <property type="match status" value="1"/>
</dbReference>
<keyword evidence="1" id="KW-0902">Two-component regulatory system</keyword>
<sequence>MIEHYLTADKKAQLPAGSLDTIQLTQDAAVFGKQKIGEWKDLFIEHAFPLVAEIEQAFAAGDEDLVARLAHKLKSGCASLGCKIRFRPVRRWNKGCGRMFSYARW</sequence>
<evidence type="ECO:0000259" key="3">
    <source>
        <dbReference type="PROSITE" id="PS50894"/>
    </source>
</evidence>
<feature type="modified residue" description="Phosphohistidine" evidence="2">
    <location>
        <position position="71"/>
    </location>
</feature>
<evidence type="ECO:0000256" key="1">
    <source>
        <dbReference type="ARBA" id="ARBA00023012"/>
    </source>
</evidence>
<reference evidence="4" key="1">
    <citation type="submission" date="2019-05" db="EMBL/GenBank/DDBJ databases">
        <authorList>
            <consortium name="Pathogen Informatics"/>
        </authorList>
    </citation>
    <scope>NUCLEOTIDE SEQUENCE [LARGE SCALE GENOMIC DNA]</scope>
    <source>
        <strain evidence="4">NCTC12965</strain>
    </source>
</reference>
<dbReference type="EC" id="2.7.13.3" evidence="4"/>
<dbReference type="GO" id="GO:0000160">
    <property type="term" value="P:phosphorelay signal transduction system"/>
    <property type="evidence" value="ECO:0007669"/>
    <property type="project" value="UniProtKB-KW"/>
</dbReference>
<dbReference type="PROSITE" id="PS50894">
    <property type="entry name" value="HPT"/>
    <property type="match status" value="1"/>
</dbReference>
<dbReference type="InterPro" id="IPR008207">
    <property type="entry name" value="Sig_transdc_His_kin_Hpt_dom"/>
</dbReference>
<keyword evidence="2" id="KW-0597">Phosphoprotein</keyword>
<dbReference type="AlphaFoldDB" id="A0A4U9VUU4"/>
<gene>
    <name evidence="4" type="primary">torS_1</name>
    <name evidence="4" type="ORF">NCTC12965_06144</name>
</gene>
<protein>
    <submittedName>
        <fullName evidence="4">Sensor protein torS</fullName>
        <ecNumber evidence="4">2.7.13.3</ecNumber>
    </submittedName>
</protein>
<dbReference type="CDD" id="cd00088">
    <property type="entry name" value="HPT"/>
    <property type="match status" value="1"/>
</dbReference>
<name>A0A4U9VUU4_SERFO</name>
<dbReference type="GO" id="GO:0004673">
    <property type="term" value="F:protein histidine kinase activity"/>
    <property type="evidence" value="ECO:0007669"/>
    <property type="project" value="UniProtKB-EC"/>
</dbReference>
<proteinExistence type="predicted"/>
<organism evidence="4">
    <name type="scientific">Serratia fonticola</name>
    <dbReference type="NCBI Taxonomy" id="47917"/>
    <lineage>
        <taxon>Bacteria</taxon>
        <taxon>Pseudomonadati</taxon>
        <taxon>Pseudomonadota</taxon>
        <taxon>Gammaproteobacteria</taxon>
        <taxon>Enterobacterales</taxon>
        <taxon>Yersiniaceae</taxon>
        <taxon>Serratia</taxon>
    </lineage>
</organism>
<feature type="domain" description="HPt" evidence="3">
    <location>
        <begin position="32"/>
        <end position="105"/>
    </location>
</feature>
<evidence type="ECO:0000256" key="2">
    <source>
        <dbReference type="PROSITE-ProRule" id="PRU00110"/>
    </source>
</evidence>